<dbReference type="GO" id="GO:0003924">
    <property type="term" value="F:GTPase activity"/>
    <property type="evidence" value="ECO:0007669"/>
    <property type="project" value="InterPro"/>
</dbReference>
<dbReference type="GO" id="GO:0045429">
    <property type="term" value="P:positive regulation of nitric oxide biosynthetic process"/>
    <property type="evidence" value="ECO:0007669"/>
    <property type="project" value="TreeGrafter"/>
</dbReference>
<dbReference type="InterPro" id="IPR001806">
    <property type="entry name" value="Small_GTPase"/>
</dbReference>
<dbReference type="Gene3D" id="3.40.50.300">
    <property type="entry name" value="P-loop containing nucleotide triphosphate hydrolases"/>
    <property type="match status" value="2"/>
</dbReference>
<dbReference type="GO" id="GO:0000052">
    <property type="term" value="P:citrulline metabolic process"/>
    <property type="evidence" value="ECO:0007669"/>
    <property type="project" value="TreeGrafter"/>
</dbReference>
<keyword evidence="4" id="KW-1185">Reference proteome</keyword>
<dbReference type="WBParaSite" id="maker-uti_cns_0009946-snap-gene-0.6-mRNA-1">
    <property type="protein sequence ID" value="maker-uti_cns_0009946-snap-gene-0.6-mRNA-1"/>
    <property type="gene ID" value="maker-uti_cns_0009946-snap-gene-0.6"/>
</dbReference>
<protein>
    <submittedName>
        <fullName evidence="5">Dimethylargininase</fullName>
    </submittedName>
</protein>
<dbReference type="InterPro" id="IPR027417">
    <property type="entry name" value="P-loop_NTPase"/>
</dbReference>
<dbReference type="Proteomes" id="UP000095280">
    <property type="component" value="Unplaced"/>
</dbReference>
<dbReference type="GO" id="GO:0016597">
    <property type="term" value="F:amino acid binding"/>
    <property type="evidence" value="ECO:0007669"/>
    <property type="project" value="TreeGrafter"/>
</dbReference>
<evidence type="ECO:0000256" key="3">
    <source>
        <dbReference type="SAM" id="MobiDB-lite"/>
    </source>
</evidence>
<name>A0A1I8I5P7_9PLAT</name>
<accession>A0A1I8I5P7</accession>
<dbReference type="Pfam" id="PF00071">
    <property type="entry name" value="Ras"/>
    <property type="match status" value="1"/>
</dbReference>
<dbReference type="AlphaFoldDB" id="A0A1I8I5P7"/>
<dbReference type="PANTHER" id="PTHR12737">
    <property type="entry name" value="DIMETHYLARGININE DIMETHYLAMINOHYDROLASE"/>
    <property type="match status" value="1"/>
</dbReference>
<reference evidence="5" key="1">
    <citation type="submission" date="2016-11" db="UniProtKB">
        <authorList>
            <consortium name="WormBaseParasite"/>
        </authorList>
    </citation>
    <scope>IDENTIFICATION</scope>
</reference>
<evidence type="ECO:0000256" key="1">
    <source>
        <dbReference type="ARBA" id="ARBA00008532"/>
    </source>
</evidence>
<dbReference type="GO" id="GO:0006525">
    <property type="term" value="P:arginine metabolic process"/>
    <property type="evidence" value="ECO:0007669"/>
    <property type="project" value="TreeGrafter"/>
</dbReference>
<dbReference type="PANTHER" id="PTHR12737:SF9">
    <property type="entry name" value="DIMETHYLARGININASE"/>
    <property type="match status" value="1"/>
</dbReference>
<dbReference type="GO" id="GO:0005525">
    <property type="term" value="F:GTP binding"/>
    <property type="evidence" value="ECO:0007669"/>
    <property type="project" value="InterPro"/>
</dbReference>
<dbReference type="InterPro" id="IPR033199">
    <property type="entry name" value="DDAH-like"/>
</dbReference>
<evidence type="ECO:0000313" key="5">
    <source>
        <dbReference type="WBParaSite" id="maker-uti_cns_0009946-snap-gene-0.6-mRNA-1"/>
    </source>
</evidence>
<dbReference type="Gene3D" id="3.75.10.10">
    <property type="entry name" value="L-arginine/glycine Amidinotransferase, Chain A"/>
    <property type="match status" value="1"/>
</dbReference>
<organism evidence="4 5">
    <name type="scientific">Macrostomum lignano</name>
    <dbReference type="NCBI Taxonomy" id="282301"/>
    <lineage>
        <taxon>Eukaryota</taxon>
        <taxon>Metazoa</taxon>
        <taxon>Spiralia</taxon>
        <taxon>Lophotrochozoa</taxon>
        <taxon>Platyhelminthes</taxon>
        <taxon>Rhabditophora</taxon>
        <taxon>Macrostomorpha</taxon>
        <taxon>Macrostomida</taxon>
        <taxon>Macrostomidae</taxon>
        <taxon>Macrostomum</taxon>
    </lineage>
</organism>
<dbReference type="SMART" id="SM00173">
    <property type="entry name" value="RAS"/>
    <property type="match status" value="1"/>
</dbReference>
<feature type="region of interest" description="Disordered" evidence="3">
    <location>
        <begin position="139"/>
        <end position="161"/>
    </location>
</feature>
<keyword evidence="2" id="KW-0378">Hydrolase</keyword>
<evidence type="ECO:0000313" key="4">
    <source>
        <dbReference type="Proteomes" id="UP000095280"/>
    </source>
</evidence>
<proteinExistence type="inferred from homology"/>
<dbReference type="SMART" id="SM00175">
    <property type="entry name" value="RAB"/>
    <property type="match status" value="1"/>
</dbReference>
<sequence>MQDHRYSMLRTPMFKLVLIGESGVGKTSLFMRIKEDIFSADVTVGIDSCSTSVEVDEARVKVIVANKNDLNPAITQEQLQNFAATFNCKLISSVSAKTGDGVSDMLREVARKLLKYYSLVGRSGATGVSLANSSMQMRNGSSAVDLRRRRRHGSDSDSGCGSQRRCCSISAIRQTLKRQLGMKVAEISIDGAQLEGSDVLFTGKEIIVGISTHTNEAGATCYPVTIVSVPQLDTKKGTTSLKDLVCMAGTNVIAVGLNPAAQKTIKEINWKATYSYRVIQLPEDQASNCLYINGFLVHLSPELIPNSIGIFENKIDYNRIPISLPHLTEQRVPMTKLCLLVQKTKNSNLKNIMSTLA</sequence>
<dbReference type="SUPFAM" id="SSF52540">
    <property type="entry name" value="P-loop containing nucleoside triphosphate hydrolases"/>
    <property type="match status" value="1"/>
</dbReference>
<comment type="similarity">
    <text evidence="1">Belongs to the DDAH family.</text>
</comment>
<dbReference type="GO" id="GO:0016403">
    <property type="term" value="F:dimethylargininase activity"/>
    <property type="evidence" value="ECO:0007669"/>
    <property type="project" value="TreeGrafter"/>
</dbReference>
<dbReference type="SUPFAM" id="SSF55909">
    <property type="entry name" value="Pentein"/>
    <property type="match status" value="1"/>
</dbReference>
<evidence type="ECO:0000256" key="2">
    <source>
        <dbReference type="ARBA" id="ARBA00022801"/>
    </source>
</evidence>